<dbReference type="InterPro" id="IPR001878">
    <property type="entry name" value="Znf_CCHC"/>
</dbReference>
<dbReference type="Gene3D" id="1.10.340.70">
    <property type="match status" value="1"/>
</dbReference>
<feature type="compositionally biased region" description="Basic and acidic residues" evidence="2">
    <location>
        <begin position="888"/>
        <end position="904"/>
    </location>
</feature>
<gene>
    <name evidence="5" type="ORF">QYE76_040336</name>
</gene>
<dbReference type="GO" id="GO:0008270">
    <property type="term" value="F:zinc ion binding"/>
    <property type="evidence" value="ECO:0007669"/>
    <property type="project" value="UniProtKB-KW"/>
</dbReference>
<dbReference type="Pfam" id="PF00098">
    <property type="entry name" value="zf-CCHC"/>
    <property type="match status" value="1"/>
</dbReference>
<dbReference type="Gene3D" id="3.30.420.10">
    <property type="entry name" value="Ribonuclease H-like superfamily/Ribonuclease H"/>
    <property type="match status" value="1"/>
</dbReference>
<evidence type="ECO:0000256" key="1">
    <source>
        <dbReference type="PROSITE-ProRule" id="PRU00047"/>
    </source>
</evidence>
<dbReference type="Gene3D" id="4.10.60.10">
    <property type="entry name" value="Zinc finger, CCHC-type"/>
    <property type="match status" value="1"/>
</dbReference>
<dbReference type="InterPro" id="IPR005162">
    <property type="entry name" value="Retrotrans_gag_dom"/>
</dbReference>
<dbReference type="InterPro" id="IPR036875">
    <property type="entry name" value="Znf_CCHC_sf"/>
</dbReference>
<keyword evidence="1" id="KW-0862">Zinc</keyword>
<organism evidence="5 6">
    <name type="scientific">Lolium multiflorum</name>
    <name type="common">Italian ryegrass</name>
    <name type="synonym">Lolium perenne subsp. multiflorum</name>
    <dbReference type="NCBI Taxonomy" id="4521"/>
    <lineage>
        <taxon>Eukaryota</taxon>
        <taxon>Viridiplantae</taxon>
        <taxon>Streptophyta</taxon>
        <taxon>Embryophyta</taxon>
        <taxon>Tracheophyta</taxon>
        <taxon>Spermatophyta</taxon>
        <taxon>Magnoliopsida</taxon>
        <taxon>Liliopsida</taxon>
        <taxon>Poales</taxon>
        <taxon>Poaceae</taxon>
        <taxon>BOP clade</taxon>
        <taxon>Pooideae</taxon>
        <taxon>Poodae</taxon>
        <taxon>Poeae</taxon>
        <taxon>Poeae Chloroplast Group 2 (Poeae type)</taxon>
        <taxon>Loliodinae</taxon>
        <taxon>Loliinae</taxon>
        <taxon>Lolium</taxon>
    </lineage>
</organism>
<dbReference type="GO" id="GO:0015074">
    <property type="term" value="P:DNA integration"/>
    <property type="evidence" value="ECO:0007669"/>
    <property type="project" value="InterPro"/>
</dbReference>
<dbReference type="Pfam" id="PF03732">
    <property type="entry name" value="Retrotrans_gag"/>
    <property type="match status" value="1"/>
</dbReference>
<feature type="region of interest" description="Disordered" evidence="2">
    <location>
        <begin position="87"/>
        <end position="142"/>
    </location>
</feature>
<feature type="domain" description="CCHC-type" evidence="3">
    <location>
        <begin position="377"/>
        <end position="392"/>
    </location>
</feature>
<evidence type="ECO:0000313" key="6">
    <source>
        <dbReference type="Proteomes" id="UP001231189"/>
    </source>
</evidence>
<protein>
    <recommendedName>
        <fullName evidence="7">Gag-pol polyprotein</fullName>
    </recommendedName>
</protein>
<comment type="caution">
    <text evidence="5">The sequence shown here is derived from an EMBL/GenBank/DDBJ whole genome shotgun (WGS) entry which is preliminary data.</text>
</comment>
<dbReference type="SUPFAM" id="SSF53098">
    <property type="entry name" value="Ribonuclease H-like"/>
    <property type="match status" value="1"/>
</dbReference>
<dbReference type="PANTHER" id="PTHR35046:SF9">
    <property type="entry name" value="RNA-DIRECTED DNA POLYMERASE"/>
    <property type="match status" value="1"/>
</dbReference>
<dbReference type="InterPro" id="IPR012337">
    <property type="entry name" value="RNaseH-like_sf"/>
</dbReference>
<sequence>MSASDNKIVNQENKNSADIITWREYEALRNEMRREFRTKDDELKSTVDEIKQTLDATNVTVTGLSDQMTDIQRNIADMRLAIENLTVQQQQQQEDDEDPELEDDAHNARGAPRGHRPRGFPLGRNGHGQDEEDGLGKPKFSIPKFEGGADVEEYLTWELKIEKLWSLHPHYSEDRKIKLASSEFDGYALRWWDSLVRNLDEDGAQPIRTWRAMKEAMTSRFVPTNYMRNIFDKLTLLRQGVKTVDEYYMEMEMLMQRGRVRESLEMTMQRFLNGLKYDVKGIVRHYTYTNMNQLLHHAREVESQLAEEAKVKGRATGAGRFTPRAPSTAPAPSTRSVPYSTPPSKPVSNVSNAKKSESAASTSGSGVSTTRNRDMLCHTCGGKGHFKRDCPNRKVMFINEDNEYETGDDVDPNAPDDDDYDTDGEDAYPSDARTIVVLQRALNVLPSASTQRYNLFQTKALVGPDKACKVIIDGGSCRNLASKELCTKLKLKYLPHPHPYYIQWLSDNGEMKVNHMVHVEFAIGPNLATCFRRRYPQDYHHCEESHAGGLMGHFGREKTLLMLADHFYWPKMRRDVDRYVRRCITCNKSKSKLKPHDRFSKMSHFIACHKSDDASHIANLFFREIVRLHGVPKTIVSDRDVKFMSYFWKTLWRKLGTKLLFSTTCHPQTDGQTEVVNRTLSQLLRSMIKKNLKEWEECLPHVEFAYNRAVHSTTELCPFEVVYGFKPITPLDLLPLPIHERVNMEASKRADYVKKIHEKTKELIEKKGKSNAARMNKKRKEMLFKPGDLVWVHFRKDRFPKLRKSKLKPRGDGPYKVLAKINDNAYSIDLPEDEFGVSNSFNVADLTPYDGEDLGASGYQEETSIARGGEEQLDVKMDVKLDMELDMKISHGRAREEREACARGEEEDQPGPAPGQTGPLTGRPVSTRSTGP</sequence>
<feature type="region of interest" description="Disordered" evidence="2">
    <location>
        <begin position="403"/>
        <end position="424"/>
    </location>
</feature>
<dbReference type="PANTHER" id="PTHR35046">
    <property type="entry name" value="ZINC KNUCKLE (CCHC-TYPE) FAMILY PROTEIN"/>
    <property type="match status" value="1"/>
</dbReference>
<keyword evidence="6" id="KW-1185">Reference proteome</keyword>
<feature type="region of interest" description="Disordered" evidence="2">
    <location>
        <begin position="307"/>
        <end position="373"/>
    </location>
</feature>
<dbReference type="InterPro" id="IPR041588">
    <property type="entry name" value="Integrase_H2C2"/>
</dbReference>
<evidence type="ECO:0008006" key="7">
    <source>
        <dbReference type="Google" id="ProtNLM"/>
    </source>
</evidence>
<dbReference type="Pfam" id="PF24626">
    <property type="entry name" value="SH3_Tf2-1"/>
    <property type="match status" value="1"/>
</dbReference>
<dbReference type="AlphaFoldDB" id="A0AAD8WVC5"/>
<dbReference type="SMART" id="SM00343">
    <property type="entry name" value="ZnF_C2HC"/>
    <property type="match status" value="1"/>
</dbReference>
<dbReference type="GO" id="GO:0003676">
    <property type="term" value="F:nucleic acid binding"/>
    <property type="evidence" value="ECO:0007669"/>
    <property type="project" value="InterPro"/>
</dbReference>
<evidence type="ECO:0000259" key="3">
    <source>
        <dbReference type="PROSITE" id="PS50158"/>
    </source>
</evidence>
<feature type="compositionally biased region" description="Low complexity" evidence="2">
    <location>
        <begin position="347"/>
        <end position="370"/>
    </location>
</feature>
<dbReference type="EMBL" id="JAUUTY010000002">
    <property type="protein sequence ID" value="KAK1679488.1"/>
    <property type="molecule type" value="Genomic_DNA"/>
</dbReference>
<evidence type="ECO:0000256" key="2">
    <source>
        <dbReference type="SAM" id="MobiDB-lite"/>
    </source>
</evidence>
<dbReference type="Proteomes" id="UP001231189">
    <property type="component" value="Unassembled WGS sequence"/>
</dbReference>
<evidence type="ECO:0000259" key="4">
    <source>
        <dbReference type="PROSITE" id="PS50994"/>
    </source>
</evidence>
<dbReference type="InterPro" id="IPR056924">
    <property type="entry name" value="SH3_Tf2-1"/>
</dbReference>
<feature type="compositionally biased region" description="Low complexity" evidence="2">
    <location>
        <begin position="320"/>
        <end position="336"/>
    </location>
</feature>
<feature type="domain" description="Integrase catalytic" evidence="4">
    <location>
        <begin position="610"/>
        <end position="726"/>
    </location>
</feature>
<proteinExistence type="predicted"/>
<feature type="region of interest" description="Disordered" evidence="2">
    <location>
        <begin position="888"/>
        <end position="932"/>
    </location>
</feature>
<dbReference type="InterPro" id="IPR001584">
    <property type="entry name" value="Integrase_cat-core"/>
</dbReference>
<name>A0AAD8WVC5_LOLMU</name>
<reference evidence="5" key="1">
    <citation type="submission" date="2023-07" db="EMBL/GenBank/DDBJ databases">
        <title>A chromosome-level genome assembly of Lolium multiflorum.</title>
        <authorList>
            <person name="Chen Y."/>
            <person name="Copetti D."/>
            <person name="Kolliker R."/>
            <person name="Studer B."/>
        </authorList>
    </citation>
    <scope>NUCLEOTIDE SEQUENCE</scope>
    <source>
        <strain evidence="5">02402/16</strain>
        <tissue evidence="5">Leaf</tissue>
    </source>
</reference>
<keyword evidence="1" id="KW-0863">Zinc-finger</keyword>
<evidence type="ECO:0000313" key="5">
    <source>
        <dbReference type="EMBL" id="KAK1679488.1"/>
    </source>
</evidence>
<dbReference type="PROSITE" id="PS50158">
    <property type="entry name" value="ZF_CCHC"/>
    <property type="match status" value="1"/>
</dbReference>
<accession>A0AAD8WVC5</accession>
<dbReference type="InterPro" id="IPR036397">
    <property type="entry name" value="RNaseH_sf"/>
</dbReference>
<dbReference type="SUPFAM" id="SSF57756">
    <property type="entry name" value="Retrovirus zinc finger-like domains"/>
    <property type="match status" value="1"/>
</dbReference>
<dbReference type="PROSITE" id="PS50994">
    <property type="entry name" value="INTEGRASE"/>
    <property type="match status" value="1"/>
</dbReference>
<keyword evidence="1" id="KW-0479">Metal-binding</keyword>
<feature type="compositionally biased region" description="Acidic residues" evidence="2">
    <location>
        <begin position="93"/>
        <end position="103"/>
    </location>
</feature>
<dbReference type="Pfam" id="PF17921">
    <property type="entry name" value="Integrase_H2C2"/>
    <property type="match status" value="1"/>
</dbReference>